<proteinExistence type="predicted"/>
<keyword evidence="1" id="KW-1133">Transmembrane helix</keyword>
<keyword evidence="2" id="KW-0808">Transferase</keyword>
<gene>
    <name evidence="2" type="ORF">BCL74_3599</name>
</gene>
<feature type="transmembrane region" description="Helical" evidence="1">
    <location>
        <begin position="61"/>
        <end position="84"/>
    </location>
</feature>
<dbReference type="Proteomes" id="UP000277424">
    <property type="component" value="Unassembled WGS sequence"/>
</dbReference>
<feature type="transmembrane region" description="Helical" evidence="1">
    <location>
        <begin position="146"/>
        <end position="164"/>
    </location>
</feature>
<feature type="transmembrane region" description="Helical" evidence="1">
    <location>
        <begin position="108"/>
        <end position="134"/>
    </location>
</feature>
<name>A0A420WAC2_9PROT</name>
<comment type="caution">
    <text evidence="2">The sequence shown here is derived from an EMBL/GenBank/DDBJ whole genome shotgun (WGS) entry which is preliminary data.</text>
</comment>
<reference evidence="2 3" key="1">
    <citation type="submission" date="2018-10" db="EMBL/GenBank/DDBJ databases">
        <title>Comparative analysis of microorganisms from saline springs in Andes Mountain Range, Colombia.</title>
        <authorList>
            <person name="Rubin E."/>
        </authorList>
    </citation>
    <scope>NUCLEOTIDE SEQUENCE [LARGE SCALE GENOMIC DNA]</scope>
    <source>
        <strain evidence="2 3">USBA 36</strain>
    </source>
</reference>
<protein>
    <submittedName>
        <fullName evidence="2">Phosphoglycerol transferase MdoB-like AlkP superfamily enzyme</fullName>
    </submittedName>
</protein>
<sequence length="561" mass="60497">MPVLPILSYLLLALGLAWLVALPFRLPTEWPTHLVAFSVEALIVLTALALVPALQSRRVRHLVAALVALTAVLALGDLMIRLALNRPLNLTLDLPLVRALYDLATGTFGLWGGLALLAGLGLIPLAAYGLTMLATRSVQRTARHPGVRAAALLLALTGGTAQILQAEKPEYFGTYWPASTSAGVTLASQWTQFRTLRTVEPAFRTAEAEDGLRDIPQGRLLAGLNGADVVLAFIESYGETALADPLYAPRIGARLEGFAATAKAAGLHAASGWLVSSITGGQSWLAHASVLSGLTIDSQQRYDLLTTGSRRTLERYFAKAGYRTVAFEPAITRPWPAGDFFGFDATLSAADMGYRGPAFGWKTMPDQFTLHRFEQTERRLPAGERPPVFAKFSLIDSHAPFAPLAPLVADWERLGDGALFHDLPPEGEEPDSLWQDTGRLRQAYAASLDRALQVLQSYAARHVDDRTLLILLGDHQPPGIIAGDTESQAVPIHVLSGDPALLAPFLDWGFRPGMTPAPDQPQPPMAAFRDFLVQGFSPQDDRRIARSGAAAVELDGARQSH</sequence>
<evidence type="ECO:0000256" key="1">
    <source>
        <dbReference type="SAM" id="Phobius"/>
    </source>
</evidence>
<keyword evidence="1" id="KW-0472">Membrane</keyword>
<dbReference type="InterPro" id="IPR017850">
    <property type="entry name" value="Alkaline_phosphatase_core_sf"/>
</dbReference>
<feature type="transmembrane region" description="Helical" evidence="1">
    <location>
        <begin position="35"/>
        <end position="54"/>
    </location>
</feature>
<accession>A0A420WAC2</accession>
<dbReference type="GO" id="GO:0016740">
    <property type="term" value="F:transferase activity"/>
    <property type="evidence" value="ECO:0007669"/>
    <property type="project" value="UniProtKB-KW"/>
</dbReference>
<dbReference type="SUPFAM" id="SSF53649">
    <property type="entry name" value="Alkaline phosphatase-like"/>
    <property type="match status" value="1"/>
</dbReference>
<dbReference type="Gene3D" id="3.40.720.10">
    <property type="entry name" value="Alkaline Phosphatase, subunit A"/>
    <property type="match status" value="1"/>
</dbReference>
<dbReference type="RefSeq" id="WP_121222141.1">
    <property type="nucleotide sequence ID" value="NZ_RBIG01000005.1"/>
</dbReference>
<organism evidence="2 3">
    <name type="scientific">Oceanibaculum indicum</name>
    <dbReference type="NCBI Taxonomy" id="526216"/>
    <lineage>
        <taxon>Bacteria</taxon>
        <taxon>Pseudomonadati</taxon>
        <taxon>Pseudomonadota</taxon>
        <taxon>Alphaproteobacteria</taxon>
        <taxon>Rhodospirillales</taxon>
        <taxon>Oceanibaculaceae</taxon>
        <taxon>Oceanibaculum</taxon>
    </lineage>
</organism>
<dbReference type="OrthoDB" id="1376015at2"/>
<keyword evidence="1" id="KW-0812">Transmembrane</keyword>
<evidence type="ECO:0000313" key="2">
    <source>
        <dbReference type="EMBL" id="RKQ67938.1"/>
    </source>
</evidence>
<dbReference type="AlphaFoldDB" id="A0A420WAC2"/>
<dbReference type="EMBL" id="RBIG01000005">
    <property type="protein sequence ID" value="RKQ67938.1"/>
    <property type="molecule type" value="Genomic_DNA"/>
</dbReference>
<evidence type="ECO:0000313" key="3">
    <source>
        <dbReference type="Proteomes" id="UP000277424"/>
    </source>
</evidence>